<proteinExistence type="inferred from homology"/>
<feature type="transmembrane region" description="Helical" evidence="7">
    <location>
        <begin position="365"/>
        <end position="387"/>
    </location>
</feature>
<feature type="transmembrane region" description="Helical" evidence="7">
    <location>
        <begin position="248"/>
        <end position="267"/>
    </location>
</feature>
<feature type="transmembrane region" description="Helical" evidence="7">
    <location>
        <begin position="279"/>
        <end position="300"/>
    </location>
</feature>
<keyword evidence="2" id="KW-1003">Cell membrane</keyword>
<feature type="transmembrane region" description="Helical" evidence="7">
    <location>
        <begin position="100"/>
        <end position="129"/>
    </location>
</feature>
<protein>
    <recommendedName>
        <fullName evidence="7">TRAP transporter large permease protein</fullName>
    </recommendedName>
</protein>
<sequence>MDPLTLGIVVLAAMLVVVLLGLPVGYALLGAGTIGYALLSGPSQALTQVGLALWDNGTNFLFIAVPLFILMGQLIFHAGLAEDIFSLAQRALRRLPGGLGVSTVLASAGFGAVTGSSVAAVATIGNIAVPQMIKRGYSDKLSTATVASAATLAIIIPPSVPLVIYGVWSETSIGSLFIAGIVPGLVLMLAFVATVMLQRRQYAAATRAEPAVADRPLSAHAVGLVSVVVIFVIVIGGIYAGVFTPTEASGVGVMSVLVIALVSRRLGLTMMRDALKETIRTSAAIFLILTGGIILSRFLVQTRLTDAVVGLVSDLDASPQVILLALALVYLLLGAIMDTFGMLILTLPLVLPITIALGYDPIWTGIYLTILMEIAMLTPPIGLNVFVLERATGVPASRIFAGVWPFVAASLAVVVLLVFFPQLATWLPQTMR</sequence>
<feature type="transmembrane region" description="Helical" evidence="7">
    <location>
        <begin position="6"/>
        <end position="39"/>
    </location>
</feature>
<evidence type="ECO:0000313" key="10">
    <source>
        <dbReference type="Proteomes" id="UP001559025"/>
    </source>
</evidence>
<organism evidence="9 10">
    <name type="scientific">Neoaquamicrobium sediminum</name>
    <dbReference type="NCBI Taxonomy" id="1849104"/>
    <lineage>
        <taxon>Bacteria</taxon>
        <taxon>Pseudomonadati</taxon>
        <taxon>Pseudomonadota</taxon>
        <taxon>Alphaproteobacteria</taxon>
        <taxon>Hyphomicrobiales</taxon>
        <taxon>Phyllobacteriaceae</taxon>
        <taxon>Neoaquamicrobium</taxon>
    </lineage>
</organism>
<accession>A0ABV3WM52</accession>
<reference evidence="9 10" key="1">
    <citation type="submission" date="2024-01" db="EMBL/GenBank/DDBJ databases">
        <title>New evidence supports the origin of RcGTA from prophage.</title>
        <authorList>
            <person name="Xu Y."/>
            <person name="Liu B."/>
            <person name="Chen F."/>
        </authorList>
    </citation>
    <scope>NUCLEOTIDE SEQUENCE [LARGE SCALE GENOMIC DNA]</scope>
    <source>
        <strain evidence="9 10">CBW1107-2</strain>
    </source>
</reference>
<evidence type="ECO:0000256" key="5">
    <source>
        <dbReference type="ARBA" id="ARBA00022989"/>
    </source>
</evidence>
<evidence type="ECO:0000256" key="6">
    <source>
        <dbReference type="ARBA" id="ARBA00023136"/>
    </source>
</evidence>
<evidence type="ECO:0000256" key="4">
    <source>
        <dbReference type="ARBA" id="ARBA00022692"/>
    </source>
</evidence>
<evidence type="ECO:0000256" key="2">
    <source>
        <dbReference type="ARBA" id="ARBA00022475"/>
    </source>
</evidence>
<dbReference type="NCBIfam" id="TIGR00786">
    <property type="entry name" value="dctM"/>
    <property type="match status" value="1"/>
</dbReference>
<evidence type="ECO:0000259" key="8">
    <source>
        <dbReference type="Pfam" id="PF06808"/>
    </source>
</evidence>
<dbReference type="InterPro" id="IPR010656">
    <property type="entry name" value="DctM"/>
</dbReference>
<comment type="subunit">
    <text evidence="7">The complex comprises the extracytoplasmic solute receptor protein and the two transmembrane proteins.</text>
</comment>
<feature type="transmembrane region" description="Helical" evidence="7">
    <location>
        <begin position="217"/>
        <end position="242"/>
    </location>
</feature>
<feature type="transmembrane region" description="Helical" evidence="7">
    <location>
        <begin position="174"/>
        <end position="197"/>
    </location>
</feature>
<dbReference type="PIRSF" id="PIRSF006066">
    <property type="entry name" value="HI0050"/>
    <property type="match status" value="1"/>
</dbReference>
<feature type="transmembrane region" description="Helical" evidence="7">
    <location>
        <begin position="60"/>
        <end position="80"/>
    </location>
</feature>
<dbReference type="RefSeq" id="WP_368801181.1">
    <property type="nucleotide sequence ID" value="NZ_JAZHFV010000001.1"/>
</dbReference>
<keyword evidence="5 7" id="KW-1133">Transmembrane helix</keyword>
<evidence type="ECO:0000313" key="9">
    <source>
        <dbReference type="EMBL" id="MEX4005731.1"/>
    </source>
</evidence>
<comment type="similarity">
    <text evidence="7">Belongs to the TRAP transporter large permease family.</text>
</comment>
<feature type="transmembrane region" description="Helical" evidence="7">
    <location>
        <begin position="399"/>
        <end position="420"/>
    </location>
</feature>
<evidence type="ECO:0000256" key="1">
    <source>
        <dbReference type="ARBA" id="ARBA00004429"/>
    </source>
</evidence>
<keyword evidence="10" id="KW-1185">Reference proteome</keyword>
<name>A0ABV3WM52_9HYPH</name>
<dbReference type="Pfam" id="PF06808">
    <property type="entry name" value="DctM"/>
    <property type="match status" value="1"/>
</dbReference>
<feature type="transmembrane region" description="Helical" evidence="7">
    <location>
        <begin position="141"/>
        <end position="168"/>
    </location>
</feature>
<dbReference type="EMBL" id="JAZHFV010000001">
    <property type="protein sequence ID" value="MEX4005731.1"/>
    <property type="molecule type" value="Genomic_DNA"/>
</dbReference>
<comment type="subcellular location">
    <subcellularLocation>
        <location evidence="1 7">Cell inner membrane</location>
        <topology evidence="1 7">Multi-pass membrane protein</topology>
    </subcellularLocation>
</comment>
<evidence type="ECO:0000256" key="7">
    <source>
        <dbReference type="RuleBase" id="RU369079"/>
    </source>
</evidence>
<feature type="transmembrane region" description="Helical" evidence="7">
    <location>
        <begin position="342"/>
        <end position="359"/>
    </location>
</feature>
<dbReference type="PANTHER" id="PTHR33362">
    <property type="entry name" value="SIALIC ACID TRAP TRANSPORTER PERMEASE PROTEIN SIAT-RELATED"/>
    <property type="match status" value="1"/>
</dbReference>
<comment type="caution">
    <text evidence="9">The sequence shown here is derived from an EMBL/GenBank/DDBJ whole genome shotgun (WGS) entry which is preliminary data.</text>
</comment>
<keyword evidence="7" id="KW-0813">Transport</keyword>
<evidence type="ECO:0000256" key="3">
    <source>
        <dbReference type="ARBA" id="ARBA00022519"/>
    </source>
</evidence>
<keyword evidence="6 7" id="KW-0472">Membrane</keyword>
<gene>
    <name evidence="9" type="ORF">V1479_00360</name>
</gene>
<dbReference type="PANTHER" id="PTHR33362:SF5">
    <property type="entry name" value="C4-DICARBOXYLATE TRAP TRANSPORTER LARGE PERMEASE PROTEIN DCTM"/>
    <property type="match status" value="1"/>
</dbReference>
<dbReference type="InterPro" id="IPR004681">
    <property type="entry name" value="TRAP_DctM"/>
</dbReference>
<feature type="domain" description="TRAP C4-dicarboxylate transport system permease DctM subunit" evidence="8">
    <location>
        <begin position="12"/>
        <end position="423"/>
    </location>
</feature>
<comment type="function">
    <text evidence="7">Part of the tripartite ATP-independent periplasmic (TRAP) transport system.</text>
</comment>
<keyword evidence="3 7" id="KW-0997">Cell inner membrane</keyword>
<dbReference type="Proteomes" id="UP001559025">
    <property type="component" value="Unassembled WGS sequence"/>
</dbReference>
<keyword evidence="4 7" id="KW-0812">Transmembrane</keyword>